<dbReference type="PROSITE" id="PS01057">
    <property type="entry name" value="SAICAR_SYNTHETASE_1"/>
    <property type="match status" value="1"/>
</dbReference>
<dbReference type="PANTHER" id="PTHR43599">
    <property type="entry name" value="MULTIFUNCTIONAL PROTEIN ADE2"/>
    <property type="match status" value="1"/>
</dbReference>
<keyword evidence="9" id="KW-0067">ATP-binding</keyword>
<evidence type="ECO:0000256" key="5">
    <source>
        <dbReference type="ARBA" id="ARBA00022598"/>
    </source>
</evidence>
<dbReference type="InterPro" id="IPR000031">
    <property type="entry name" value="PurE_dom"/>
</dbReference>
<reference evidence="14" key="1">
    <citation type="submission" date="2025-08" db="UniProtKB">
        <authorList>
            <consortium name="RefSeq"/>
        </authorList>
    </citation>
    <scope>IDENTIFICATION</scope>
    <source>
        <tissue evidence="14">Gonads</tissue>
    </source>
</reference>
<dbReference type="UniPathway" id="UPA00074">
    <property type="reaction ID" value="UER00130"/>
</dbReference>
<keyword evidence="5" id="KW-0436">Ligase</keyword>
<evidence type="ECO:0000256" key="2">
    <source>
        <dbReference type="ARBA" id="ARBA00004747"/>
    </source>
</evidence>
<proteinExistence type="inferred from homology"/>
<dbReference type="PROSITE" id="PS01058">
    <property type="entry name" value="SAICAR_SYNTHETASE_2"/>
    <property type="match status" value="1"/>
</dbReference>
<accession>A0A6J2Y7F6</accession>
<keyword evidence="13" id="KW-1185">Reference proteome</keyword>
<comment type="similarity">
    <text evidence="3">In the C-terminal section; belongs to the AIR carboxylase family. Class II subfamily.</text>
</comment>
<dbReference type="OrthoDB" id="9991235at2759"/>
<dbReference type="InterPro" id="IPR028923">
    <property type="entry name" value="SAICAR_synt/ADE2_N"/>
</dbReference>
<evidence type="ECO:0000256" key="6">
    <source>
        <dbReference type="ARBA" id="ARBA00022741"/>
    </source>
</evidence>
<dbReference type="CDD" id="cd01416">
    <property type="entry name" value="SAICAR_synt_Ade5"/>
    <property type="match status" value="1"/>
</dbReference>
<keyword evidence="6" id="KW-0547">Nucleotide-binding</keyword>
<dbReference type="SUPFAM" id="SSF52255">
    <property type="entry name" value="N5-CAIR mutase (phosphoribosylaminoimidazole carboxylase, PurE)"/>
    <property type="match status" value="1"/>
</dbReference>
<protein>
    <submittedName>
        <fullName evidence="14">Multifunctional protein ADE2</fullName>
    </submittedName>
</protein>
<feature type="domain" description="PurE" evidence="12">
    <location>
        <begin position="268"/>
        <end position="415"/>
    </location>
</feature>
<dbReference type="FunCoup" id="A0A6J2Y7F6">
    <property type="interactions" value="1532"/>
</dbReference>
<dbReference type="Pfam" id="PF00731">
    <property type="entry name" value="AIRC"/>
    <property type="match status" value="1"/>
</dbReference>
<name>A0A6J2Y7F6_SITOR</name>
<dbReference type="GO" id="GO:0016831">
    <property type="term" value="F:carboxy-lyase activity"/>
    <property type="evidence" value="ECO:0007669"/>
    <property type="project" value="UniProtKB-KW"/>
</dbReference>
<dbReference type="GO" id="GO:0005524">
    <property type="term" value="F:ATP binding"/>
    <property type="evidence" value="ECO:0007669"/>
    <property type="project" value="UniProtKB-KW"/>
</dbReference>
<dbReference type="RefSeq" id="XP_030759034.1">
    <property type="nucleotide sequence ID" value="XM_030903174.1"/>
</dbReference>
<evidence type="ECO:0000313" key="13">
    <source>
        <dbReference type="Proteomes" id="UP000504635"/>
    </source>
</evidence>
<evidence type="ECO:0000256" key="4">
    <source>
        <dbReference type="ARBA" id="ARBA00011020"/>
    </source>
</evidence>
<dbReference type="InParanoid" id="A0A6J2Y7F6"/>
<evidence type="ECO:0000256" key="8">
    <source>
        <dbReference type="ARBA" id="ARBA00022793"/>
    </source>
</evidence>
<dbReference type="Gene3D" id="3.30.200.20">
    <property type="entry name" value="Phosphorylase Kinase, domain 1"/>
    <property type="match status" value="1"/>
</dbReference>
<dbReference type="SUPFAM" id="SSF56104">
    <property type="entry name" value="SAICAR synthase-like"/>
    <property type="match status" value="1"/>
</dbReference>
<dbReference type="GO" id="GO:0005829">
    <property type="term" value="C:cytosol"/>
    <property type="evidence" value="ECO:0007669"/>
    <property type="project" value="TreeGrafter"/>
</dbReference>
<dbReference type="PANTHER" id="PTHR43599:SF3">
    <property type="entry name" value="SI:DKEY-6E2.2"/>
    <property type="match status" value="1"/>
</dbReference>
<dbReference type="SMART" id="SM01001">
    <property type="entry name" value="AIRC"/>
    <property type="match status" value="1"/>
</dbReference>
<sequence>MAKIVKQIGEYKLGDLIIEGKTKQVYDLPSEPGHCILLSKDKITAGDGVKKHDLKGKAEISNKTACKVFDILKSVGVPTAFVRQATETAFVSRKCEMIPIEWVTRRLATGSFLKRHPGVKEGYRFAPVKHETFFKDDANHDPQWSEEQIISAEFELNGLKIGEKEVDYMARISVLVFEILEKVWQTRQCALIDMKIEFGVDTSGELVVADVIDSDSWRLWPSGDKRLMVDKQVYRNLTTVTDKDLETVKRNFEWVVDQLDHLLPPNDHLVVIVMGSPSDKDHCNKIKKHCQDLGLNVEIRVSSAHKTTEAALKIISHYESLNVKIVFIAVAGRSNGLGPVISGNTDFPVINCPPLSKDDVDRDVWSSLNVPSGLGCTTAIYAETAALAAAQSVGLTNYIVWSKLRVKRLNNYKTLPKFDQEFRNKE</sequence>
<dbReference type="Gene3D" id="3.40.50.1970">
    <property type="match status" value="1"/>
</dbReference>
<keyword evidence="8" id="KW-0210">Decarboxylase</keyword>
<dbReference type="KEGG" id="soy:115884553"/>
<dbReference type="FunFam" id="3.30.200.20:FF:000183">
    <property type="entry name" value="Probable multifunctional protein ADE2"/>
    <property type="match status" value="1"/>
</dbReference>
<comment type="pathway">
    <text evidence="2">Purine metabolism; IMP biosynthesis via de novo pathway; 5-amino-1-(5-phospho-D-ribosyl)imidazole-4-carboxylate from 5-amino-1-(5-phospho-D-ribosyl)imidazole (carboxylase route): step 1/1.</text>
</comment>
<comment type="pathway">
    <text evidence="1">Purine metabolism; IMP biosynthesis via de novo pathway; 5-amino-1-(5-phospho-D-ribosyl)imidazole-4-carboxamide from 5-amino-1-(5-phospho-D-ribosyl)imidazole-4-carboxylate: step 1/2.</text>
</comment>
<dbReference type="GO" id="GO:0006189">
    <property type="term" value="P:'de novo' IMP biosynthetic process"/>
    <property type="evidence" value="ECO:0007669"/>
    <property type="project" value="UniProtKB-UniPathway"/>
</dbReference>
<gene>
    <name evidence="14" type="primary">LOC115884553</name>
</gene>
<evidence type="ECO:0000256" key="3">
    <source>
        <dbReference type="ARBA" id="ARBA00010478"/>
    </source>
</evidence>
<dbReference type="HAMAP" id="MF_00137">
    <property type="entry name" value="SAICAR_synth"/>
    <property type="match status" value="1"/>
</dbReference>
<dbReference type="FunFam" id="3.30.470.20:FF:000020">
    <property type="entry name" value="Probable multifunctional protein ADE2"/>
    <property type="match status" value="1"/>
</dbReference>
<organism evidence="13 14">
    <name type="scientific">Sitophilus oryzae</name>
    <name type="common">Rice weevil</name>
    <name type="synonym">Curculio oryzae</name>
    <dbReference type="NCBI Taxonomy" id="7048"/>
    <lineage>
        <taxon>Eukaryota</taxon>
        <taxon>Metazoa</taxon>
        <taxon>Ecdysozoa</taxon>
        <taxon>Arthropoda</taxon>
        <taxon>Hexapoda</taxon>
        <taxon>Insecta</taxon>
        <taxon>Pterygota</taxon>
        <taxon>Neoptera</taxon>
        <taxon>Endopterygota</taxon>
        <taxon>Coleoptera</taxon>
        <taxon>Polyphaga</taxon>
        <taxon>Cucujiformia</taxon>
        <taxon>Curculionidae</taxon>
        <taxon>Dryophthorinae</taxon>
        <taxon>Sitophilus</taxon>
    </lineage>
</organism>
<dbReference type="Pfam" id="PF01259">
    <property type="entry name" value="SAICAR_synt"/>
    <property type="match status" value="1"/>
</dbReference>
<dbReference type="CTD" id="10606"/>
<evidence type="ECO:0000256" key="7">
    <source>
        <dbReference type="ARBA" id="ARBA00022755"/>
    </source>
</evidence>
<keyword evidence="10" id="KW-0456">Lyase</keyword>
<dbReference type="InterPro" id="IPR018236">
    <property type="entry name" value="SAICAR_synthetase_CS"/>
</dbReference>
<evidence type="ECO:0000256" key="9">
    <source>
        <dbReference type="ARBA" id="ARBA00022840"/>
    </source>
</evidence>
<comment type="similarity">
    <text evidence="4">In the N-terminal section; belongs to the SAICAR synthetase family.</text>
</comment>
<evidence type="ECO:0000256" key="10">
    <source>
        <dbReference type="ARBA" id="ARBA00023239"/>
    </source>
</evidence>
<dbReference type="Proteomes" id="UP000504635">
    <property type="component" value="Unplaced"/>
</dbReference>
<dbReference type="InterPro" id="IPR050089">
    <property type="entry name" value="SAICAR_synthetase"/>
</dbReference>
<keyword evidence="7" id="KW-0658">Purine biosynthesis</keyword>
<evidence type="ECO:0000313" key="14">
    <source>
        <dbReference type="RefSeq" id="XP_030759034.1"/>
    </source>
</evidence>
<dbReference type="GO" id="GO:0004639">
    <property type="term" value="F:phosphoribosylaminoimidazolesuccinocarboxamide synthase activity"/>
    <property type="evidence" value="ECO:0007669"/>
    <property type="project" value="InterPro"/>
</dbReference>
<dbReference type="AlphaFoldDB" id="A0A6J2Y7F6"/>
<dbReference type="Gene3D" id="3.30.470.20">
    <property type="entry name" value="ATP-grasp fold, B domain"/>
    <property type="match status" value="1"/>
</dbReference>
<keyword evidence="11" id="KW-0511">Multifunctional enzyme</keyword>
<evidence type="ECO:0000256" key="1">
    <source>
        <dbReference type="ARBA" id="ARBA00004672"/>
    </source>
</evidence>
<evidence type="ECO:0000256" key="11">
    <source>
        <dbReference type="ARBA" id="ARBA00023268"/>
    </source>
</evidence>
<dbReference type="GeneID" id="115884553"/>
<evidence type="ECO:0000259" key="12">
    <source>
        <dbReference type="SMART" id="SM01001"/>
    </source>
</evidence>